<evidence type="ECO:0000256" key="1">
    <source>
        <dbReference type="ARBA" id="ARBA00022679"/>
    </source>
</evidence>
<gene>
    <name evidence="2" type="ORF">PIB30_059175</name>
</gene>
<reference evidence="2 3" key="1">
    <citation type="journal article" date="2023" name="Plants (Basel)">
        <title>Bridging the Gap: Combining Genomics and Transcriptomics Approaches to Understand Stylosanthes scabra, an Orphan Legume from the Brazilian Caatinga.</title>
        <authorList>
            <person name="Ferreira-Neto J.R.C."/>
            <person name="da Silva M.D."/>
            <person name="Binneck E."/>
            <person name="de Melo N.F."/>
            <person name="da Silva R.H."/>
            <person name="de Melo A.L.T.M."/>
            <person name="Pandolfi V."/>
            <person name="Bustamante F.O."/>
            <person name="Brasileiro-Vidal A.C."/>
            <person name="Benko-Iseppon A.M."/>
        </authorList>
    </citation>
    <scope>NUCLEOTIDE SEQUENCE [LARGE SCALE GENOMIC DNA]</scope>
    <source>
        <tissue evidence="2">Leaves</tissue>
    </source>
</reference>
<dbReference type="PANTHER" id="PTHR11918">
    <property type="entry name" value="RADICAL SAM PROTEINS"/>
    <property type="match status" value="1"/>
</dbReference>
<dbReference type="Proteomes" id="UP001341840">
    <property type="component" value="Unassembled WGS sequence"/>
</dbReference>
<comment type="caution">
    <text evidence="2">The sequence shown here is derived from an EMBL/GenBank/DDBJ whole genome shotgun (WGS) entry which is preliminary data.</text>
</comment>
<proteinExistence type="predicted"/>
<evidence type="ECO:0000313" key="2">
    <source>
        <dbReference type="EMBL" id="MED6136802.1"/>
    </source>
</evidence>
<name>A0ABU6SK79_9FABA</name>
<sequence>MKKVPNNTVKRRSRELTNVFEVFTPYTGMKDKVERIWMTDIASDGVHLVGHTKGYIQVLVIAPDHMLGTSAMVKIPSIGRWLVFREVIEMLNLNLVRANKASSKEIPNQDTLSLCYSSSCKWF</sequence>
<protein>
    <submittedName>
        <fullName evidence="2">Uncharacterized protein</fullName>
    </submittedName>
</protein>
<keyword evidence="3" id="KW-1185">Reference proteome</keyword>
<evidence type="ECO:0000313" key="3">
    <source>
        <dbReference type="Proteomes" id="UP001341840"/>
    </source>
</evidence>
<organism evidence="2 3">
    <name type="scientific">Stylosanthes scabra</name>
    <dbReference type="NCBI Taxonomy" id="79078"/>
    <lineage>
        <taxon>Eukaryota</taxon>
        <taxon>Viridiplantae</taxon>
        <taxon>Streptophyta</taxon>
        <taxon>Embryophyta</taxon>
        <taxon>Tracheophyta</taxon>
        <taxon>Spermatophyta</taxon>
        <taxon>Magnoliopsida</taxon>
        <taxon>eudicotyledons</taxon>
        <taxon>Gunneridae</taxon>
        <taxon>Pentapetalae</taxon>
        <taxon>rosids</taxon>
        <taxon>fabids</taxon>
        <taxon>Fabales</taxon>
        <taxon>Fabaceae</taxon>
        <taxon>Papilionoideae</taxon>
        <taxon>50 kb inversion clade</taxon>
        <taxon>dalbergioids sensu lato</taxon>
        <taxon>Dalbergieae</taxon>
        <taxon>Pterocarpus clade</taxon>
        <taxon>Stylosanthes</taxon>
    </lineage>
</organism>
<keyword evidence="1" id="KW-0808">Transferase</keyword>
<dbReference type="EMBL" id="JASCZI010060921">
    <property type="protein sequence ID" value="MED6136802.1"/>
    <property type="molecule type" value="Genomic_DNA"/>
</dbReference>
<dbReference type="PANTHER" id="PTHR11918:SF45">
    <property type="entry name" value="THREONYLCARBAMOYLADENOSINE TRNA METHYLTHIOTRANSFERASE"/>
    <property type="match status" value="1"/>
</dbReference>
<accession>A0ABU6SK79</accession>